<reference evidence="14 15" key="1">
    <citation type="submission" date="2016-08" db="EMBL/GenBank/DDBJ databases">
        <authorList>
            <person name="Seilhamer J.J."/>
        </authorList>
    </citation>
    <scope>NUCLEOTIDE SEQUENCE [LARGE SCALE GENOMIC DNA]</scope>
    <source>
        <strain evidence="14 15">A37T2</strain>
    </source>
</reference>
<evidence type="ECO:0000256" key="7">
    <source>
        <dbReference type="ARBA" id="ARBA00023136"/>
    </source>
</evidence>
<dbReference type="EMBL" id="FMAR01000018">
    <property type="protein sequence ID" value="SCC61160.1"/>
    <property type="molecule type" value="Genomic_DNA"/>
</dbReference>
<name>A0A1C4FYY9_9BACT</name>
<dbReference type="GO" id="GO:0015344">
    <property type="term" value="F:siderophore uptake transmembrane transporter activity"/>
    <property type="evidence" value="ECO:0007669"/>
    <property type="project" value="TreeGrafter"/>
</dbReference>
<dbReference type="InterPro" id="IPR008969">
    <property type="entry name" value="CarboxyPept-like_regulatory"/>
</dbReference>
<sequence>MRRTLFIAYILLLILGVASSAYAQQGVLRGKVTDEKGKPLPYVSVLLMPEESKTYTLADGSFALMLPAAYPASGQPVLRFSYVGKRTMTLPVRWPQSATLPVFILKDDNLKLPDVEVNGVRKKTASSNSSIQFDREAIEQTQALSLANVLDYLPGQTILKPNVSTQSLQALTLRTVVPANTVSALNNAFGISMQIDGATLSNDANMQIMGPGRMGFFGGNNPQNPESSFLPDRGARNGTLYKSYATMAQANNGIDLRSIPAENVENIEVVTGVAGARYGDYTTGLVIVNRQAGITPLRISARTNEGTQNLGINKGVQLSPRMGIVNISFDYLNSLDDPRDKLKGYQRVAASLLWTVQTKGRSRFRNTLSLDVNTTLDQTKRDPDQGEEQMSRFNNRLFSVNNRGEWQVKKTWLNTLSLQANYSRGKQVSYEQRYLNSTTVIGISDAMTTGIHEGYFAPGYYLSVKHIMGEPVTAGGRLEASSSFKLKQHTTYRYTLGVNFSYSANRGPGILIDPSRPRFAGNNYTNDRMRSYRDLPALANAGVYLENTLNTLLLQRPLSLNLGLRNDLQNKYSTLSPRLSMNYRIAQNLSWNAAYGIATKAPSLSQVSPGNVYIDVPMVSVYNGSSTESLYLVYTQVQKLENLPIKPYRSVTYETGFNLDAGPLQASLYGFHRVSANGFSAISELVPLDLPNYTVTPVAGGHPTYTPDGTTTHYVASYQRMQNGSYDRSEGLEIMLSTRKIRALQTSFNFTTAYYLTYTKSNFSSIKTDNPRYDLTATYGVFSATATRASNIKSTLTSTTHIPALRMAVMLTGELFWVNRSELLPSSIYPVGYYTKDMRYFALTPEQARSAEYAHLIQLNENNSPVTYTPSFVYPNVQLRLSKEIGDYLRFSFSAYNVFFIRPVNRTLTGTDYYNGQPTYSAELIFNIR</sequence>
<evidence type="ECO:0000256" key="10">
    <source>
        <dbReference type="RuleBase" id="RU003357"/>
    </source>
</evidence>
<comment type="subcellular location">
    <subcellularLocation>
        <location evidence="1">Cell outer membrane</location>
        <topology evidence="1">Multi-pass membrane protein</topology>
    </subcellularLocation>
</comment>
<evidence type="ECO:0000256" key="5">
    <source>
        <dbReference type="ARBA" id="ARBA00022729"/>
    </source>
</evidence>
<dbReference type="SUPFAM" id="SSF56935">
    <property type="entry name" value="Porins"/>
    <property type="match status" value="1"/>
</dbReference>
<dbReference type="AlphaFoldDB" id="A0A1C4FYY9"/>
<feature type="domain" description="TonB-dependent receptor plug" evidence="13">
    <location>
        <begin position="126"/>
        <end position="283"/>
    </location>
</feature>
<evidence type="ECO:0000256" key="3">
    <source>
        <dbReference type="ARBA" id="ARBA00022452"/>
    </source>
</evidence>
<dbReference type="InterPro" id="IPR039426">
    <property type="entry name" value="TonB-dep_rcpt-like"/>
</dbReference>
<evidence type="ECO:0000256" key="4">
    <source>
        <dbReference type="ARBA" id="ARBA00022692"/>
    </source>
</evidence>
<dbReference type="Pfam" id="PF07715">
    <property type="entry name" value="Plug"/>
    <property type="match status" value="1"/>
</dbReference>
<evidence type="ECO:0000259" key="13">
    <source>
        <dbReference type="Pfam" id="PF07715"/>
    </source>
</evidence>
<dbReference type="PANTHER" id="PTHR30069">
    <property type="entry name" value="TONB-DEPENDENT OUTER MEMBRANE RECEPTOR"/>
    <property type="match status" value="1"/>
</dbReference>
<protein>
    <submittedName>
        <fullName evidence="14">TonB-dependent Receptor Plug Domain</fullName>
    </submittedName>
</protein>
<dbReference type="InterPro" id="IPR000531">
    <property type="entry name" value="Beta-barrel_TonB"/>
</dbReference>
<keyword evidence="5 11" id="KW-0732">Signal</keyword>
<dbReference type="InterPro" id="IPR012910">
    <property type="entry name" value="Plug_dom"/>
</dbReference>
<keyword evidence="2" id="KW-0813">Transport</keyword>
<keyword evidence="15" id="KW-1185">Reference proteome</keyword>
<dbReference type="GO" id="GO:0044718">
    <property type="term" value="P:siderophore transmembrane transport"/>
    <property type="evidence" value="ECO:0007669"/>
    <property type="project" value="TreeGrafter"/>
</dbReference>
<gene>
    <name evidence="14" type="ORF">GA0116948_11866</name>
</gene>
<dbReference type="Gene3D" id="2.170.130.10">
    <property type="entry name" value="TonB-dependent receptor, plug domain"/>
    <property type="match status" value="1"/>
</dbReference>
<evidence type="ECO:0000313" key="15">
    <source>
        <dbReference type="Proteomes" id="UP000242818"/>
    </source>
</evidence>
<evidence type="ECO:0000256" key="11">
    <source>
        <dbReference type="SAM" id="SignalP"/>
    </source>
</evidence>
<organism evidence="14 15">
    <name type="scientific">Chitinophaga costaii</name>
    <dbReference type="NCBI Taxonomy" id="1335309"/>
    <lineage>
        <taxon>Bacteria</taxon>
        <taxon>Pseudomonadati</taxon>
        <taxon>Bacteroidota</taxon>
        <taxon>Chitinophagia</taxon>
        <taxon>Chitinophagales</taxon>
        <taxon>Chitinophagaceae</taxon>
        <taxon>Chitinophaga</taxon>
    </lineage>
</organism>
<dbReference type="GO" id="GO:0009279">
    <property type="term" value="C:cell outer membrane"/>
    <property type="evidence" value="ECO:0007669"/>
    <property type="project" value="UniProtKB-SubCell"/>
</dbReference>
<evidence type="ECO:0000313" key="14">
    <source>
        <dbReference type="EMBL" id="SCC61160.1"/>
    </source>
</evidence>
<dbReference type="PANTHER" id="PTHR30069:SF29">
    <property type="entry name" value="HEMOGLOBIN AND HEMOGLOBIN-HAPTOGLOBIN-BINDING PROTEIN 1-RELATED"/>
    <property type="match status" value="1"/>
</dbReference>
<evidence type="ECO:0000259" key="12">
    <source>
        <dbReference type="Pfam" id="PF00593"/>
    </source>
</evidence>
<feature type="domain" description="TonB-dependent receptor-like beta-barrel" evidence="12">
    <location>
        <begin position="361"/>
        <end position="898"/>
    </location>
</feature>
<dbReference type="Proteomes" id="UP000242818">
    <property type="component" value="Unassembled WGS sequence"/>
</dbReference>
<evidence type="ECO:0000256" key="2">
    <source>
        <dbReference type="ARBA" id="ARBA00022448"/>
    </source>
</evidence>
<keyword evidence="7 10" id="KW-0472">Membrane</keyword>
<dbReference type="InterPro" id="IPR036942">
    <property type="entry name" value="Beta-barrel_TonB_sf"/>
</dbReference>
<proteinExistence type="inferred from homology"/>
<dbReference type="SUPFAM" id="SSF49464">
    <property type="entry name" value="Carboxypeptidase regulatory domain-like"/>
    <property type="match status" value="1"/>
</dbReference>
<keyword evidence="9" id="KW-0998">Cell outer membrane</keyword>
<evidence type="ECO:0000256" key="8">
    <source>
        <dbReference type="ARBA" id="ARBA00023170"/>
    </source>
</evidence>
<keyword evidence="4" id="KW-0812">Transmembrane</keyword>
<keyword evidence="3" id="KW-1134">Transmembrane beta strand</keyword>
<feature type="chain" id="PRO_5008692210" evidence="11">
    <location>
        <begin position="24"/>
        <end position="929"/>
    </location>
</feature>
<keyword evidence="8 14" id="KW-0675">Receptor</keyword>
<accession>A0A1C4FYY9</accession>
<dbReference type="STRING" id="1335309.GA0116948_11866"/>
<comment type="similarity">
    <text evidence="10">Belongs to the TonB-dependent receptor family.</text>
</comment>
<dbReference type="RefSeq" id="WP_165798514.1">
    <property type="nucleotide sequence ID" value="NZ_FMAR01000018.1"/>
</dbReference>
<dbReference type="Gene3D" id="2.40.170.20">
    <property type="entry name" value="TonB-dependent receptor, beta-barrel domain"/>
    <property type="match status" value="1"/>
</dbReference>
<evidence type="ECO:0000256" key="1">
    <source>
        <dbReference type="ARBA" id="ARBA00004571"/>
    </source>
</evidence>
<evidence type="ECO:0000256" key="6">
    <source>
        <dbReference type="ARBA" id="ARBA00023077"/>
    </source>
</evidence>
<feature type="signal peptide" evidence="11">
    <location>
        <begin position="1"/>
        <end position="23"/>
    </location>
</feature>
<evidence type="ECO:0000256" key="9">
    <source>
        <dbReference type="ARBA" id="ARBA00023237"/>
    </source>
</evidence>
<keyword evidence="6 10" id="KW-0798">TonB box</keyword>
<dbReference type="Pfam" id="PF00593">
    <property type="entry name" value="TonB_dep_Rec_b-barrel"/>
    <property type="match status" value="1"/>
</dbReference>
<dbReference type="InterPro" id="IPR037066">
    <property type="entry name" value="Plug_dom_sf"/>
</dbReference>
<dbReference type="Pfam" id="PF13715">
    <property type="entry name" value="CarbopepD_reg_2"/>
    <property type="match status" value="1"/>
</dbReference>